<accession>A0A813KSX0</accession>
<evidence type="ECO:0000313" key="1">
    <source>
        <dbReference type="EMBL" id="CAE8634226.1"/>
    </source>
</evidence>
<organism evidence="2 3">
    <name type="scientific">Polarella glacialis</name>
    <name type="common">Dinoflagellate</name>
    <dbReference type="NCBI Taxonomy" id="89957"/>
    <lineage>
        <taxon>Eukaryota</taxon>
        <taxon>Sar</taxon>
        <taxon>Alveolata</taxon>
        <taxon>Dinophyceae</taxon>
        <taxon>Suessiales</taxon>
        <taxon>Suessiaceae</taxon>
        <taxon>Polarella</taxon>
    </lineage>
</organism>
<evidence type="ECO:0000313" key="3">
    <source>
        <dbReference type="Proteomes" id="UP000626109"/>
    </source>
</evidence>
<comment type="caution">
    <text evidence="2">The sequence shown here is derived from an EMBL/GenBank/DDBJ whole genome shotgun (WGS) entry which is preliminary data.</text>
</comment>
<evidence type="ECO:0000313" key="4">
    <source>
        <dbReference type="Proteomes" id="UP000654075"/>
    </source>
</evidence>
<gene>
    <name evidence="1" type="ORF">PGLA1383_LOCUS49879</name>
    <name evidence="2" type="ORF">PGLA2088_LOCUS36584</name>
</gene>
<dbReference type="Proteomes" id="UP000626109">
    <property type="component" value="Unassembled WGS sequence"/>
</dbReference>
<sequence length="273" mass="31461">MSRSHDAQALQFAADWALQCVRLQLPRMVARDADLKETLGKLQELYKSKISERLVKQRIFQWMLARRRVMDSFFPCRSSGLPREAVEHIVAFVGDARAMNPMTAEMAGTLSSTATSWIKFEENLYVDRVLADVSTWWLEEGADLVARSLDKSHGKRSCIFTIPRHTFGWGISRTTFKFRPAQFIFFKDKEYFNEETHILRRIAGLFAASPSCYKVKCFLHHKDSSGLNAFSITKHKKMQEWEKSGWKHNLLGTPNCAGADLLDCESIEWTLTW</sequence>
<keyword evidence="4" id="KW-1185">Reference proteome</keyword>
<dbReference type="EMBL" id="CAJNNW010032185">
    <property type="protein sequence ID" value="CAE8711638.1"/>
    <property type="molecule type" value="Genomic_DNA"/>
</dbReference>
<dbReference type="EMBL" id="CAJNNV010030940">
    <property type="protein sequence ID" value="CAE8634226.1"/>
    <property type="molecule type" value="Genomic_DNA"/>
</dbReference>
<dbReference type="Proteomes" id="UP000654075">
    <property type="component" value="Unassembled WGS sequence"/>
</dbReference>
<dbReference type="AlphaFoldDB" id="A0A813KSX0"/>
<evidence type="ECO:0000313" key="2">
    <source>
        <dbReference type="EMBL" id="CAE8711638.1"/>
    </source>
</evidence>
<proteinExistence type="predicted"/>
<protein>
    <submittedName>
        <fullName evidence="2">Uncharacterized protein</fullName>
    </submittedName>
</protein>
<reference evidence="2" key="1">
    <citation type="submission" date="2021-02" db="EMBL/GenBank/DDBJ databases">
        <authorList>
            <person name="Dougan E. K."/>
            <person name="Rhodes N."/>
            <person name="Thang M."/>
            <person name="Chan C."/>
        </authorList>
    </citation>
    <scope>NUCLEOTIDE SEQUENCE</scope>
</reference>
<name>A0A813KSX0_POLGL</name>